<reference evidence="2" key="2">
    <citation type="submission" date="2014-07" db="EMBL/GenBank/DDBJ databases">
        <authorList>
            <person name="Hull J."/>
        </authorList>
    </citation>
    <scope>NUCLEOTIDE SEQUENCE</scope>
</reference>
<gene>
    <name evidence="2" type="primary">mutS2_3</name>
    <name evidence="2" type="ORF">CM83_98970</name>
</gene>
<dbReference type="AlphaFoldDB" id="A0A0A9XVP5"/>
<evidence type="ECO:0000313" key="2">
    <source>
        <dbReference type="EMBL" id="JAG23979.1"/>
    </source>
</evidence>
<organism evidence="2">
    <name type="scientific">Lygus hesperus</name>
    <name type="common">Western plant bug</name>
    <dbReference type="NCBI Taxonomy" id="30085"/>
    <lineage>
        <taxon>Eukaryota</taxon>
        <taxon>Metazoa</taxon>
        <taxon>Ecdysozoa</taxon>
        <taxon>Arthropoda</taxon>
        <taxon>Hexapoda</taxon>
        <taxon>Insecta</taxon>
        <taxon>Pterygota</taxon>
        <taxon>Neoptera</taxon>
        <taxon>Paraneoptera</taxon>
        <taxon>Hemiptera</taxon>
        <taxon>Heteroptera</taxon>
        <taxon>Panheteroptera</taxon>
        <taxon>Cimicomorpha</taxon>
        <taxon>Miridae</taxon>
        <taxon>Mirini</taxon>
        <taxon>Lygus</taxon>
    </lineage>
</organism>
<evidence type="ECO:0000256" key="1">
    <source>
        <dbReference type="SAM" id="MobiDB-lite"/>
    </source>
</evidence>
<reference evidence="3" key="3">
    <citation type="submission" date="2014-09" db="EMBL/GenBank/DDBJ databases">
        <authorList>
            <person name="Magalhaes I.L.F."/>
            <person name="Oliveira U."/>
            <person name="Santos F.R."/>
            <person name="Vidigal T.H.D.A."/>
            <person name="Brescovit A.D."/>
            <person name="Santos A.J."/>
        </authorList>
    </citation>
    <scope>NUCLEOTIDE SEQUENCE</scope>
</reference>
<feature type="compositionally biased region" description="Polar residues" evidence="1">
    <location>
        <begin position="70"/>
        <end position="80"/>
    </location>
</feature>
<sequence>MKGLSKQELSNYIVQLLLDCPQEHPKPESIQCCHPDGCTLHSSPDPEVTPPTLRRTHKLPSKHNRHSSLGRRNNPSNDQRNMLVNENMEALNSNNQNQSRGTQDQSYFNDIISAIDLLCDMRSLFNQALQSRETNMGEPLHIGDKAVHNTDKKSRPRFAGYERLEECVVTKCNKRVQTEASSMQYNQDENICHLSRGHGSVHSSTSRGLEDQANSYDRFMNRFCHHQTPSPLIPPRANLGTYKKIYTC</sequence>
<protein>
    <submittedName>
        <fullName evidence="2">MutS2 protein</fullName>
    </submittedName>
</protein>
<reference evidence="2" key="1">
    <citation type="journal article" date="2014" name="PLoS ONE">
        <title>Transcriptome-Based Identification of ABC Transporters in the Western Tarnished Plant Bug Lygus hesperus.</title>
        <authorList>
            <person name="Hull J.J."/>
            <person name="Chaney K."/>
            <person name="Geib S.M."/>
            <person name="Fabrick J.A."/>
            <person name="Brent C.S."/>
            <person name="Walsh D."/>
            <person name="Lavine L.C."/>
        </authorList>
    </citation>
    <scope>NUCLEOTIDE SEQUENCE</scope>
</reference>
<feature type="region of interest" description="Disordered" evidence="1">
    <location>
        <begin position="42"/>
        <end position="80"/>
    </location>
</feature>
<dbReference type="EMBL" id="GBRD01012543">
    <property type="protein sequence ID" value="JAG53281.1"/>
    <property type="molecule type" value="Transcribed_RNA"/>
</dbReference>
<dbReference type="EMBL" id="GBHO01019625">
    <property type="protein sequence ID" value="JAG23979.1"/>
    <property type="molecule type" value="Transcribed_RNA"/>
</dbReference>
<evidence type="ECO:0000313" key="3">
    <source>
        <dbReference type="EMBL" id="JAG53281.1"/>
    </source>
</evidence>
<accession>A0A0A9XVP5</accession>
<feature type="compositionally biased region" description="Basic residues" evidence="1">
    <location>
        <begin position="54"/>
        <end position="69"/>
    </location>
</feature>
<name>A0A0A9XVP5_LYGHE</name>
<proteinExistence type="predicted"/>